<comment type="subunit">
    <text evidence="3">Binds to multiple calmodulin (CaM) in the presence of Ca(2+) and CaM-like proteins.</text>
</comment>
<evidence type="ECO:0000256" key="3">
    <source>
        <dbReference type="ARBA" id="ARBA00024378"/>
    </source>
</evidence>
<dbReference type="GO" id="GO:0005516">
    <property type="term" value="F:calmodulin binding"/>
    <property type="evidence" value="ECO:0007669"/>
    <property type="project" value="UniProtKB-KW"/>
</dbReference>
<keyword evidence="7" id="KW-1185">Reference proteome</keyword>
<evidence type="ECO:0000313" key="7">
    <source>
        <dbReference type="Proteomes" id="UP001161247"/>
    </source>
</evidence>
<gene>
    <name evidence="6" type="ORF">OLC1_LOCUS17494</name>
</gene>
<dbReference type="CDD" id="cd23767">
    <property type="entry name" value="IQCD"/>
    <property type="match status" value="1"/>
</dbReference>
<keyword evidence="1" id="KW-0112">Calmodulin-binding</keyword>
<accession>A0AAV1DP43</accession>
<organism evidence="6 7">
    <name type="scientific">Oldenlandia corymbosa var. corymbosa</name>
    <dbReference type="NCBI Taxonomy" id="529605"/>
    <lineage>
        <taxon>Eukaryota</taxon>
        <taxon>Viridiplantae</taxon>
        <taxon>Streptophyta</taxon>
        <taxon>Embryophyta</taxon>
        <taxon>Tracheophyta</taxon>
        <taxon>Spermatophyta</taxon>
        <taxon>Magnoliopsida</taxon>
        <taxon>eudicotyledons</taxon>
        <taxon>Gunneridae</taxon>
        <taxon>Pentapetalae</taxon>
        <taxon>asterids</taxon>
        <taxon>lamiids</taxon>
        <taxon>Gentianales</taxon>
        <taxon>Rubiaceae</taxon>
        <taxon>Rubioideae</taxon>
        <taxon>Spermacoceae</taxon>
        <taxon>Hedyotis-Oldenlandia complex</taxon>
        <taxon>Oldenlandia</taxon>
    </lineage>
</organism>
<feature type="compositionally biased region" description="Low complexity" evidence="4">
    <location>
        <begin position="305"/>
        <end position="317"/>
    </location>
</feature>
<evidence type="ECO:0000259" key="5">
    <source>
        <dbReference type="Pfam" id="PF13178"/>
    </source>
</evidence>
<dbReference type="Proteomes" id="UP001161247">
    <property type="component" value="Chromosome 6"/>
</dbReference>
<dbReference type="InterPro" id="IPR000048">
    <property type="entry name" value="IQ_motif_EF-hand-BS"/>
</dbReference>
<feature type="compositionally biased region" description="Polar residues" evidence="4">
    <location>
        <begin position="279"/>
        <end position="290"/>
    </location>
</feature>
<feature type="domain" description="DUF4005" evidence="5">
    <location>
        <begin position="451"/>
        <end position="524"/>
    </location>
</feature>
<feature type="region of interest" description="Disordered" evidence="4">
    <location>
        <begin position="249"/>
        <end position="549"/>
    </location>
</feature>
<reference evidence="6" key="1">
    <citation type="submission" date="2023-03" db="EMBL/GenBank/DDBJ databases">
        <authorList>
            <person name="Julca I."/>
        </authorList>
    </citation>
    <scope>NUCLEOTIDE SEQUENCE</scope>
</reference>
<dbReference type="PANTHER" id="PTHR32295">
    <property type="entry name" value="IQ-DOMAIN 5-RELATED"/>
    <property type="match status" value="1"/>
</dbReference>
<dbReference type="PANTHER" id="PTHR32295:SF279">
    <property type="entry name" value="PROTEIN IQ-DOMAIN 31-LIKE"/>
    <property type="match status" value="1"/>
</dbReference>
<comment type="similarity">
    <text evidence="2">Belongs to the IQD family.</text>
</comment>
<evidence type="ECO:0000256" key="2">
    <source>
        <dbReference type="ARBA" id="ARBA00024341"/>
    </source>
</evidence>
<dbReference type="Pfam" id="PF00612">
    <property type="entry name" value="IQ"/>
    <property type="match status" value="2"/>
</dbReference>
<name>A0AAV1DP43_OLDCO</name>
<dbReference type="AlphaFoldDB" id="A0AAV1DP43"/>
<evidence type="ECO:0000256" key="1">
    <source>
        <dbReference type="ARBA" id="ARBA00022860"/>
    </source>
</evidence>
<protein>
    <submittedName>
        <fullName evidence="6">OLC1v1009509C6</fullName>
    </submittedName>
</protein>
<proteinExistence type="inferred from homology"/>
<dbReference type="EMBL" id="OX459123">
    <property type="protein sequence ID" value="CAI9109646.1"/>
    <property type="molecule type" value="Genomic_DNA"/>
</dbReference>
<sequence>MGKSPGKWIKTVLFGKKSSKSNLSKGAKVEKKASTEAVTEEFVVSPPVIAETYQSVDRVGSEGESEKGVPCEVETADLNVDSLDVTSLNLTDNAEREKLELSITKAQAAFRGYLARRAFRALKGIIRLQALIRGHLVRRQAVATLRCMQSIVKLQALARGRKVRLSNSEFQLPENYKASTSVNILHVSASSSEKLAANAFTKKLLASLPNAMPLSLQYDVDEPNAAWNWLERWSLLRFWEPLVKPKKISDAKAQVKQANRHSIEGEPGKSRRTFRKVNAVSNGDHNNASSLEAEKPRRNTRKPVNHQVEVQPEQPQNELERVKRNLRKVSASTPVPEKGEAELEKPQQNARKSPSATNSDASESVIAKPPEKPIDVPVTVDKVDDTETSQEPLTVDEPLHVASPAVEIQPPENDVKVEISAPADEEISLKEDQSGKENPKTRRRKSLPTKQEYPENVSENTASLPSYMAATASAKAKLRAQGSPKLSEDGVENGFVRRHSLPSSTNGKLSSQSPRMQKPAQANGKGGSKSNKTVSASRDERALQPGWRR</sequence>
<feature type="compositionally biased region" description="Basic and acidic residues" evidence="4">
    <location>
        <begin position="427"/>
        <end position="440"/>
    </location>
</feature>
<dbReference type="PROSITE" id="PS50096">
    <property type="entry name" value="IQ"/>
    <property type="match status" value="2"/>
</dbReference>
<feature type="compositionally biased region" description="Polar residues" evidence="4">
    <location>
        <begin position="346"/>
        <end position="362"/>
    </location>
</feature>
<dbReference type="Gene3D" id="1.20.5.190">
    <property type="match status" value="1"/>
</dbReference>
<dbReference type="SMART" id="SM00015">
    <property type="entry name" value="IQ"/>
    <property type="match status" value="2"/>
</dbReference>
<feature type="compositionally biased region" description="Polar residues" evidence="4">
    <location>
        <begin position="501"/>
        <end position="515"/>
    </location>
</feature>
<evidence type="ECO:0000256" key="4">
    <source>
        <dbReference type="SAM" id="MobiDB-lite"/>
    </source>
</evidence>
<dbReference type="InterPro" id="IPR025064">
    <property type="entry name" value="DUF4005"/>
</dbReference>
<evidence type="ECO:0000313" key="6">
    <source>
        <dbReference type="EMBL" id="CAI9109646.1"/>
    </source>
</evidence>
<dbReference type="Pfam" id="PF13178">
    <property type="entry name" value="DUF4005"/>
    <property type="match status" value="1"/>
</dbReference>